<organism evidence="1 2">
    <name type="scientific">Amycolatopsis oliviviridis</name>
    <dbReference type="NCBI Taxonomy" id="1471590"/>
    <lineage>
        <taxon>Bacteria</taxon>
        <taxon>Bacillati</taxon>
        <taxon>Actinomycetota</taxon>
        <taxon>Actinomycetes</taxon>
        <taxon>Pseudonocardiales</taxon>
        <taxon>Pseudonocardiaceae</taxon>
        <taxon>Amycolatopsis</taxon>
    </lineage>
</organism>
<proteinExistence type="predicted"/>
<dbReference type="RefSeq" id="WP_191253180.1">
    <property type="nucleotide sequence ID" value="NZ_BNAY01000001.1"/>
</dbReference>
<reference evidence="2" key="1">
    <citation type="journal article" date="2019" name="Int. J. Syst. Evol. Microbiol.">
        <title>The Global Catalogue of Microorganisms (GCM) 10K type strain sequencing project: providing services to taxonomists for standard genome sequencing and annotation.</title>
        <authorList>
            <consortium name="The Broad Institute Genomics Platform"/>
            <consortium name="The Broad Institute Genome Sequencing Center for Infectious Disease"/>
            <person name="Wu L."/>
            <person name="Ma J."/>
        </authorList>
    </citation>
    <scope>NUCLEOTIDE SEQUENCE [LARGE SCALE GENOMIC DNA]</scope>
    <source>
        <strain evidence="2">CGMCC 4.7683</strain>
    </source>
</reference>
<dbReference type="EMBL" id="BNAY01000001">
    <property type="protein sequence ID" value="GHH05022.1"/>
    <property type="molecule type" value="Genomic_DNA"/>
</dbReference>
<protein>
    <submittedName>
        <fullName evidence="1">Uncharacterized protein</fullName>
    </submittedName>
</protein>
<name>A0ABQ3LB44_9PSEU</name>
<keyword evidence="2" id="KW-1185">Reference proteome</keyword>
<sequence>MSVFAVYESSTGNVVGAAKAIGVPVPTAQALVGDALPVRLSLGTGEVVTLSLLGRELAVHEADDQPEVFVEPLAYGVTRVPGQPAKPALAKLPLLPDAPTFDTAGLLVKLPTNPPQNTAVFALVSEGKETLPVTGTITKDTDHVSLPVTVTPGAHAVLLLVAGWAGRLEEVKKP</sequence>
<gene>
    <name evidence="1" type="ORF">GCM10017790_08490</name>
</gene>
<evidence type="ECO:0000313" key="2">
    <source>
        <dbReference type="Proteomes" id="UP000635387"/>
    </source>
</evidence>
<evidence type="ECO:0000313" key="1">
    <source>
        <dbReference type="EMBL" id="GHH05022.1"/>
    </source>
</evidence>
<comment type="caution">
    <text evidence="1">The sequence shown here is derived from an EMBL/GenBank/DDBJ whole genome shotgun (WGS) entry which is preliminary data.</text>
</comment>
<accession>A0ABQ3LB44</accession>
<dbReference type="Proteomes" id="UP000635387">
    <property type="component" value="Unassembled WGS sequence"/>
</dbReference>